<organism evidence="2 3">
    <name type="scientific">Isosphaera pallida (strain ATCC 43644 / DSM 9630 / IS1B)</name>
    <dbReference type="NCBI Taxonomy" id="575540"/>
    <lineage>
        <taxon>Bacteria</taxon>
        <taxon>Pseudomonadati</taxon>
        <taxon>Planctomycetota</taxon>
        <taxon>Planctomycetia</taxon>
        <taxon>Isosphaerales</taxon>
        <taxon>Isosphaeraceae</taxon>
        <taxon>Isosphaera</taxon>
    </lineage>
</organism>
<keyword evidence="3" id="KW-1185">Reference proteome</keyword>
<evidence type="ECO:0000256" key="1">
    <source>
        <dbReference type="SAM" id="MobiDB-lite"/>
    </source>
</evidence>
<dbReference type="InterPro" id="IPR018644">
    <property type="entry name" value="DUF2071"/>
</dbReference>
<dbReference type="PANTHER" id="PTHR39186">
    <property type="entry name" value="DUF2071 FAMILY PROTEIN"/>
    <property type="match status" value="1"/>
</dbReference>
<evidence type="ECO:0000313" key="3">
    <source>
        <dbReference type="Proteomes" id="UP000008631"/>
    </source>
</evidence>
<dbReference type="InParanoid" id="E8QYG8"/>
<dbReference type="KEGG" id="ipa:Isop_3594"/>
<dbReference type="Pfam" id="PF09844">
    <property type="entry name" value="DUF2071"/>
    <property type="match status" value="1"/>
</dbReference>
<evidence type="ECO:0008006" key="4">
    <source>
        <dbReference type="Google" id="ProtNLM"/>
    </source>
</evidence>
<dbReference type="Proteomes" id="UP000008631">
    <property type="component" value="Chromosome"/>
</dbReference>
<evidence type="ECO:0000313" key="2">
    <source>
        <dbReference type="EMBL" id="ADV64151.1"/>
    </source>
</evidence>
<dbReference type="eggNOG" id="COG3361">
    <property type="taxonomic scope" value="Bacteria"/>
</dbReference>
<dbReference type="InterPro" id="IPR023375">
    <property type="entry name" value="ADC_dom_sf"/>
</dbReference>
<dbReference type="HOGENOM" id="CLU_081757_1_0_0"/>
<dbReference type="SUPFAM" id="SSF160104">
    <property type="entry name" value="Acetoacetate decarboxylase-like"/>
    <property type="match status" value="1"/>
</dbReference>
<gene>
    <name evidence="2" type="ordered locus">Isop_3594</name>
</gene>
<reference key="1">
    <citation type="submission" date="2010-11" db="EMBL/GenBank/DDBJ databases">
        <title>The complete sequence of chromosome of Isophaera pallida ATCC 43644.</title>
        <authorList>
            <consortium name="US DOE Joint Genome Institute (JGI-PGF)"/>
            <person name="Lucas S."/>
            <person name="Copeland A."/>
            <person name="Lapidus A."/>
            <person name="Bruce D."/>
            <person name="Goodwin L."/>
            <person name="Pitluck S."/>
            <person name="Kyrpides N."/>
            <person name="Mavromatis K."/>
            <person name="Pagani I."/>
            <person name="Ivanova N."/>
            <person name="Saunders E."/>
            <person name="Brettin T."/>
            <person name="Detter J.C."/>
            <person name="Han C."/>
            <person name="Tapia R."/>
            <person name="Land M."/>
            <person name="Hauser L."/>
            <person name="Markowitz V."/>
            <person name="Cheng J.-F."/>
            <person name="Hugenholtz P."/>
            <person name="Woyke T."/>
            <person name="Wu D."/>
            <person name="Eisen J.A."/>
        </authorList>
    </citation>
    <scope>NUCLEOTIDE SEQUENCE</scope>
    <source>
        <strain>ATCC 43644</strain>
    </source>
</reference>
<proteinExistence type="predicted"/>
<dbReference type="OrthoDB" id="150993at2"/>
<name>E8QYG8_ISOPI</name>
<dbReference type="PANTHER" id="PTHR39186:SF1">
    <property type="entry name" value="DUF2071 DOMAIN-CONTAINING PROTEIN"/>
    <property type="match status" value="1"/>
</dbReference>
<dbReference type="STRING" id="575540.Isop_3594"/>
<feature type="region of interest" description="Disordered" evidence="1">
    <location>
        <begin position="1"/>
        <end position="32"/>
    </location>
</feature>
<protein>
    <recommendedName>
        <fullName evidence="4">DUF2071 domain-containing protein</fullName>
    </recommendedName>
</protein>
<dbReference type="EMBL" id="CP002353">
    <property type="protein sequence ID" value="ADV64151.1"/>
    <property type="molecule type" value="Genomic_DNA"/>
</dbReference>
<sequence>MRLPSQRLETTEVDAEAAGSIATGGRSRHPQRPTMYQTWRRLLFLHWPLPAEEVQARLPQGLGLTVDCFEGSAYVGLVPFIMSGVRPRGLPALPWLSEFPEINVRTYVNHPKTGPGVWFFSLDAGHPVAVAIARFWFGLPYFRATMSERLEMAEHDSATALRPRRVVYRTERRSGRGASAGSLLSYELDPHASAVPAPSGSLEEFLVERYRLYCVRKGRLLTGLVRHLPYRLTAIDGLQLEDRLVSAAGFGPWTSGPPVSARFVDKVDVEIFAPTVVERTRRMEETA</sequence>
<dbReference type="RefSeq" id="WP_013566439.1">
    <property type="nucleotide sequence ID" value="NC_014962.1"/>
</dbReference>
<dbReference type="AlphaFoldDB" id="E8QYG8"/>
<accession>E8QYG8</accession>
<reference evidence="2 3" key="2">
    <citation type="journal article" date="2011" name="Stand. Genomic Sci.">
        <title>Complete genome sequence of Isosphaera pallida type strain (IS1B).</title>
        <authorList>
            <consortium name="US DOE Joint Genome Institute (JGI-PGF)"/>
            <person name="Goker M."/>
            <person name="Cleland D."/>
            <person name="Saunders E."/>
            <person name="Lapidus A."/>
            <person name="Nolan M."/>
            <person name="Lucas S."/>
            <person name="Hammon N."/>
            <person name="Deshpande S."/>
            <person name="Cheng J.F."/>
            <person name="Tapia R."/>
            <person name="Han C."/>
            <person name="Goodwin L."/>
            <person name="Pitluck S."/>
            <person name="Liolios K."/>
            <person name="Pagani I."/>
            <person name="Ivanova N."/>
            <person name="Mavromatis K."/>
            <person name="Pati A."/>
            <person name="Chen A."/>
            <person name="Palaniappan K."/>
            <person name="Land M."/>
            <person name="Hauser L."/>
            <person name="Chang Y.J."/>
            <person name="Jeffries C.D."/>
            <person name="Detter J.C."/>
            <person name="Beck B."/>
            <person name="Woyke T."/>
            <person name="Bristow J."/>
            <person name="Eisen J.A."/>
            <person name="Markowitz V."/>
            <person name="Hugenholtz P."/>
            <person name="Kyrpides N.C."/>
            <person name="Klenk H.P."/>
        </authorList>
    </citation>
    <scope>NUCLEOTIDE SEQUENCE [LARGE SCALE GENOMIC DNA]</scope>
    <source>
        <strain evidence="3">ATCC 43644 / DSM 9630 / IS1B</strain>
    </source>
</reference>